<feature type="compositionally biased region" description="Basic residues" evidence="1">
    <location>
        <begin position="85"/>
        <end position="112"/>
    </location>
</feature>
<sequence>MDDIELKLKIYPFIGKTKNRNENYVGDIKAVINSKSLPFTYFDQVDHMMYNLFGYVRDRDNPKKYFNNKPYELKYSPPDNLKLGGKSRKTIKKMKKNKKNKRKTNKRKTYKR</sequence>
<evidence type="ECO:0000313" key="2">
    <source>
        <dbReference type="EMBL" id="QHT13803.1"/>
    </source>
</evidence>
<evidence type="ECO:0000256" key="1">
    <source>
        <dbReference type="SAM" id="MobiDB-lite"/>
    </source>
</evidence>
<accession>A0A6C0DBL1</accession>
<dbReference type="EMBL" id="MN739577">
    <property type="protein sequence ID" value="QHT13803.1"/>
    <property type="molecule type" value="Genomic_DNA"/>
</dbReference>
<name>A0A6C0DBL1_9ZZZZ</name>
<feature type="region of interest" description="Disordered" evidence="1">
    <location>
        <begin position="68"/>
        <end position="112"/>
    </location>
</feature>
<organism evidence="2">
    <name type="scientific">viral metagenome</name>
    <dbReference type="NCBI Taxonomy" id="1070528"/>
    <lineage>
        <taxon>unclassified sequences</taxon>
        <taxon>metagenomes</taxon>
        <taxon>organismal metagenomes</taxon>
    </lineage>
</organism>
<reference evidence="2" key="1">
    <citation type="journal article" date="2020" name="Nature">
        <title>Giant virus diversity and host interactions through global metagenomics.</title>
        <authorList>
            <person name="Schulz F."/>
            <person name="Roux S."/>
            <person name="Paez-Espino D."/>
            <person name="Jungbluth S."/>
            <person name="Walsh D.A."/>
            <person name="Denef V.J."/>
            <person name="McMahon K.D."/>
            <person name="Konstantinidis K.T."/>
            <person name="Eloe-Fadrosh E.A."/>
            <person name="Kyrpides N.C."/>
            <person name="Woyke T."/>
        </authorList>
    </citation>
    <scope>NUCLEOTIDE SEQUENCE</scope>
    <source>
        <strain evidence="2">GVMAG-M-3300023174-134</strain>
    </source>
</reference>
<protein>
    <submittedName>
        <fullName evidence="2">Uncharacterized protein</fullName>
    </submittedName>
</protein>
<dbReference type="AlphaFoldDB" id="A0A6C0DBL1"/>
<proteinExistence type="predicted"/>